<sequence>MKYNNPIIPGFYPDPSICRVDEDYYLVNSSFAYSPGIPIWHSKDLVHWKQLGYCLTRENQLQFDESVVSGGVWAPTLRYYNGRFYMVTTNQDSGGHFYVWADDPAGEWSDPLYVEQEGIDPSLFFDDGKVYFTSTGSEQGMGIYQCEIDIETGQKLSDTRLIWTGSGGKFPEGPHLYKINDYYYLMCAEGGTEYGHMETIARSKSPYGPYESSPHNPILTHRSSDYPIQATGHADLVEAQDGSWWAVFLGIRPVGYPYRHHLGRETYLAPVQWTEEGWPMIGDNGVVGLEMEANLPSPMPWEEETETDDFNQSDLRMSWNFIRNANKVDWSLQERGGWLALRGSDVRLNEKGTPAFIGCRQRHLNCEITTKMEFSPLDGDEAGLVVFMDQQYHYAIGLTQMEGENVITLRRQVGSISDVAYSSPFEGTAVEFRIQALPEKYMFYYRGVDQIWHLLGEAETHLISTEVAGGFTGVFFGMYSYSPNQTTAYYDWFSYQKK</sequence>
<dbReference type="CDD" id="cd18617">
    <property type="entry name" value="GH43_XynB-like"/>
    <property type="match status" value="1"/>
</dbReference>
<dbReference type="Gene3D" id="2.60.120.200">
    <property type="match status" value="1"/>
</dbReference>
<evidence type="ECO:0000256" key="1">
    <source>
        <dbReference type="ARBA" id="ARBA00009865"/>
    </source>
</evidence>
<organism evidence="8 9">
    <name type="scientific">Paenibacillus odorifer</name>
    <dbReference type="NCBI Taxonomy" id="189426"/>
    <lineage>
        <taxon>Bacteria</taxon>
        <taxon>Bacillati</taxon>
        <taxon>Bacillota</taxon>
        <taxon>Bacilli</taxon>
        <taxon>Bacillales</taxon>
        <taxon>Paenibacillaceae</taxon>
        <taxon>Paenibacillus</taxon>
    </lineage>
</organism>
<feature type="site" description="Important for catalytic activity, responsible for pKa modulation of the active site Glu and correct orientation of both the proton donor and substrate" evidence="5">
    <location>
        <position position="120"/>
    </location>
</feature>
<dbReference type="InterPro" id="IPR006710">
    <property type="entry name" value="Glyco_hydro_43"/>
</dbReference>
<dbReference type="InterPro" id="IPR013320">
    <property type="entry name" value="ConA-like_dom_sf"/>
</dbReference>
<dbReference type="GO" id="GO:0005975">
    <property type="term" value="P:carbohydrate metabolic process"/>
    <property type="evidence" value="ECO:0007669"/>
    <property type="project" value="InterPro"/>
</dbReference>
<dbReference type="GO" id="GO:0004553">
    <property type="term" value="F:hydrolase activity, hydrolyzing O-glycosyl compounds"/>
    <property type="evidence" value="ECO:0007669"/>
    <property type="project" value="InterPro"/>
</dbReference>
<evidence type="ECO:0000256" key="5">
    <source>
        <dbReference type="PIRSR" id="PIRSR606710-2"/>
    </source>
</evidence>
<name>A0A1R0WUI5_9BACL</name>
<dbReference type="Proteomes" id="UP000187465">
    <property type="component" value="Unassembled WGS sequence"/>
</dbReference>
<evidence type="ECO:0000313" key="9">
    <source>
        <dbReference type="Proteomes" id="UP000187465"/>
    </source>
</evidence>
<feature type="domain" description="Beta-xylosidase C-terminal Concanavalin A-like" evidence="7">
    <location>
        <begin position="307"/>
        <end position="496"/>
    </location>
</feature>
<feature type="active site" description="Proton donor" evidence="4">
    <location>
        <position position="172"/>
    </location>
</feature>
<dbReference type="Pfam" id="PF04616">
    <property type="entry name" value="Glyco_hydro_43"/>
    <property type="match status" value="1"/>
</dbReference>
<evidence type="ECO:0000256" key="6">
    <source>
        <dbReference type="RuleBase" id="RU361187"/>
    </source>
</evidence>
<dbReference type="SUPFAM" id="SSF49899">
    <property type="entry name" value="Concanavalin A-like lectins/glucanases"/>
    <property type="match status" value="1"/>
</dbReference>
<feature type="active site" description="Proton acceptor" evidence="4">
    <location>
        <position position="14"/>
    </location>
</feature>
<dbReference type="SUPFAM" id="SSF75005">
    <property type="entry name" value="Arabinanase/levansucrase/invertase"/>
    <property type="match status" value="1"/>
</dbReference>
<evidence type="ECO:0000256" key="2">
    <source>
        <dbReference type="ARBA" id="ARBA00022801"/>
    </source>
</evidence>
<proteinExistence type="inferred from homology"/>
<accession>A0A1R0WUI5</accession>
<evidence type="ECO:0000259" key="7">
    <source>
        <dbReference type="Pfam" id="PF17851"/>
    </source>
</evidence>
<dbReference type="Gene3D" id="2.115.10.20">
    <property type="entry name" value="Glycosyl hydrolase domain, family 43"/>
    <property type="match status" value="1"/>
</dbReference>
<dbReference type="InterPro" id="IPR023296">
    <property type="entry name" value="Glyco_hydro_beta-prop_sf"/>
</dbReference>
<dbReference type="InterPro" id="IPR051795">
    <property type="entry name" value="Glycosyl_Hydrlase_43"/>
</dbReference>
<comment type="similarity">
    <text evidence="1 6">Belongs to the glycosyl hydrolase 43 family.</text>
</comment>
<evidence type="ECO:0000313" key="8">
    <source>
        <dbReference type="EMBL" id="OMD21536.1"/>
    </source>
</evidence>
<dbReference type="InterPro" id="IPR041542">
    <property type="entry name" value="GH43_C2"/>
</dbReference>
<gene>
    <name evidence="8" type="ORF">BJP51_07910</name>
</gene>
<keyword evidence="3 6" id="KW-0326">Glycosidase</keyword>
<protein>
    <submittedName>
        <fullName evidence="8">Glycoside hydrolase 43 family protein</fullName>
    </submittedName>
</protein>
<dbReference type="EMBL" id="MKQP01000078">
    <property type="protein sequence ID" value="OMD21536.1"/>
    <property type="molecule type" value="Genomic_DNA"/>
</dbReference>
<dbReference type="RefSeq" id="WP_036677888.1">
    <property type="nucleotide sequence ID" value="NZ_MKQP01000078.1"/>
</dbReference>
<dbReference type="PANTHER" id="PTHR42812:SF12">
    <property type="entry name" value="BETA-XYLOSIDASE-RELATED"/>
    <property type="match status" value="1"/>
</dbReference>
<comment type="caution">
    <text evidence="8">The sequence shown here is derived from an EMBL/GenBank/DDBJ whole genome shotgun (WGS) entry which is preliminary data.</text>
</comment>
<dbReference type="Pfam" id="PF17851">
    <property type="entry name" value="GH43_C2"/>
    <property type="match status" value="1"/>
</dbReference>
<reference evidence="8 9" key="1">
    <citation type="submission" date="2016-10" db="EMBL/GenBank/DDBJ databases">
        <title>Paenibacillus species isolates.</title>
        <authorList>
            <person name="Beno S.M."/>
        </authorList>
    </citation>
    <scope>NUCLEOTIDE SEQUENCE [LARGE SCALE GENOMIC DNA]</scope>
    <source>
        <strain evidence="8 9">FSL H7-0604</strain>
    </source>
</reference>
<keyword evidence="2 6" id="KW-0378">Hydrolase</keyword>
<dbReference type="PANTHER" id="PTHR42812">
    <property type="entry name" value="BETA-XYLOSIDASE"/>
    <property type="match status" value="1"/>
</dbReference>
<evidence type="ECO:0000256" key="3">
    <source>
        <dbReference type="ARBA" id="ARBA00023295"/>
    </source>
</evidence>
<evidence type="ECO:0000256" key="4">
    <source>
        <dbReference type="PIRSR" id="PIRSR606710-1"/>
    </source>
</evidence>
<dbReference type="AlphaFoldDB" id="A0A1R0WUI5"/>